<evidence type="ECO:0000259" key="18">
    <source>
        <dbReference type="PROSITE" id="PS51505"/>
    </source>
</evidence>
<dbReference type="AlphaFoldDB" id="A0A319E1A0"/>
<evidence type="ECO:0000313" key="20">
    <source>
        <dbReference type="Proteomes" id="UP000248340"/>
    </source>
</evidence>
<sequence length="961" mass="106202">MATSNNAPSVASSSSSSSSSSTTTTTTAGSLVNASGYKFSEKDVKPGKIKLKKSAKLGGRKKADEPPASPGSSPILPEIDEKTMAAFPTGKPREEDHLETVICKTCKRPVLKQNAVEHIRGCIRAKQEKARQRKEARDAANRAKAGDKDDTEEVGVGGAGTGGAGGPGGEKGEGGEDSSMKGQKGAKKSAVKGMAVEIGAKKGTKRKTEAGDGDDKDSKEQPKTKKKKKEEPKPKTAKPKGPVDVEKQCGVTLPNGAQCARSLTCKSHSMGAKRAVPGRSLPYDMLLQAYQKKNQARQQKAAIDANAPLQDEQDNNGPVDSDEEKDAVMAAITRSHPQPLVSHTLIPTKKKYQYVRIKEMLSHALGGSRGGGLFSTGDHTSSTSSLFSDGNLFTPVDEVDMALPVSGTVQDNATDADAKTPAAPAPKKLSVAASSYCHHRDLRRTATKARPPNALSFTSHSFLLTPRKARRGFAGEASVRPQFFSNSQHTFNTLQTVQKNPIARPPQLRSVHCRVHLTRLNSDPASPFLPTYAPTTPPSSSSTSYKMGNSVPDLDAVGVKAEPELADMLRREVASLLGRNNLNFPGAQPVSFATRHLTELQREDYYVCEKTDGIRCLMYFAHGEPDSETPEVHYLIDRKNDYRWVPGLHFPLPGDDTFRQFHVNTIVDGELVNDTYEDGTQQLKFLVFDCLVLDGQPLMHRTLDKRLAYFKEKVLRPYNAMYRKFPEEIPHRTFTVEDKSTQFSYGIEMMFREIIPKVKKIHGNDGLIFTCRSTPYKIGTDEHILKWKPPAENTIDFRMRLEFPLLEPDTDDEAEGVLEPYADYEAMPIFHLFVLLRANEYQPFGEMFVTPDEWEAMKALGQPLDDTIVECAKDDQGRWRFHRLRDDKSDANHISTVEKVLESIQDRVTEEDLIRMAPAIKTAWKKRQALQEEEARKRHRQAPGGNGPPNGHNGVKRKFEE</sequence>
<feature type="compositionally biased region" description="Basic and acidic residues" evidence="17">
    <location>
        <begin position="216"/>
        <end position="234"/>
    </location>
</feature>
<reference evidence="19 20" key="1">
    <citation type="submission" date="2016-12" db="EMBL/GenBank/DDBJ databases">
        <title>The genomes of Aspergillus section Nigri reveals drivers in fungal speciation.</title>
        <authorList>
            <consortium name="DOE Joint Genome Institute"/>
            <person name="Vesth T.C."/>
            <person name="Nybo J."/>
            <person name="Theobald S."/>
            <person name="Brandl J."/>
            <person name="Frisvad J.C."/>
            <person name="Nielsen K.F."/>
            <person name="Lyhne E.K."/>
            <person name="Kogle M.E."/>
            <person name="Kuo A."/>
            <person name="Riley R."/>
            <person name="Clum A."/>
            <person name="Nolan M."/>
            <person name="Lipzen A."/>
            <person name="Salamov A."/>
            <person name="Henrissat B."/>
            <person name="Wiebenga A."/>
            <person name="De Vries R.P."/>
            <person name="Grigoriev I.V."/>
            <person name="Mortensen U.H."/>
            <person name="Andersen M.R."/>
            <person name="Baker S.E."/>
        </authorList>
    </citation>
    <scope>NUCLEOTIDE SEQUENCE [LARGE SCALE GENOMIC DNA]</scope>
    <source>
        <strain evidence="19 20">CBS 121591</strain>
    </source>
</reference>
<dbReference type="FunFam" id="2.40.50.140:FF:000275">
    <property type="entry name" value="mRNA-capping enzyme subunit alpha"/>
    <property type="match status" value="1"/>
</dbReference>
<evidence type="ECO:0000256" key="13">
    <source>
        <dbReference type="ARBA" id="ARBA00030702"/>
    </source>
</evidence>
<evidence type="ECO:0000256" key="3">
    <source>
        <dbReference type="ARBA" id="ARBA00012475"/>
    </source>
</evidence>
<comment type="subunit">
    <text evidence="15">Heterodimer. The mRNA-capping enzyme is composed of two separate chains alpha and beta, respectively a mRNA guanylyltransferase and an mRNA 5'-triphosphate monophosphatase.</text>
</comment>
<dbReference type="EMBL" id="KZ821682">
    <property type="protein sequence ID" value="PYH84892.1"/>
    <property type="molecule type" value="Genomic_DNA"/>
</dbReference>
<dbReference type="EC" id="2.7.7.50" evidence="3"/>
<comment type="catalytic activity">
    <reaction evidence="14">
        <text>a 5'-end diphospho-ribonucleoside in mRNA + GTP + H(+) = a 5'-end (5'-triphosphoguanosine)-ribonucleoside in mRNA + diphosphate</text>
        <dbReference type="Rhea" id="RHEA:67012"/>
        <dbReference type="Rhea" id="RHEA-COMP:17165"/>
        <dbReference type="Rhea" id="RHEA-COMP:17166"/>
        <dbReference type="ChEBI" id="CHEBI:15378"/>
        <dbReference type="ChEBI" id="CHEBI:33019"/>
        <dbReference type="ChEBI" id="CHEBI:37565"/>
        <dbReference type="ChEBI" id="CHEBI:167616"/>
        <dbReference type="ChEBI" id="CHEBI:167617"/>
        <dbReference type="EC" id="2.7.7.50"/>
    </reaction>
    <physiologicalReaction direction="left-to-right" evidence="14">
        <dbReference type="Rhea" id="RHEA:67013"/>
    </physiologicalReaction>
</comment>
<organism evidence="19 20">
    <name type="scientific">Aspergillus uvarum CBS 121591</name>
    <dbReference type="NCBI Taxonomy" id="1448315"/>
    <lineage>
        <taxon>Eukaryota</taxon>
        <taxon>Fungi</taxon>
        <taxon>Dikarya</taxon>
        <taxon>Ascomycota</taxon>
        <taxon>Pezizomycotina</taxon>
        <taxon>Eurotiomycetes</taxon>
        <taxon>Eurotiomycetidae</taxon>
        <taxon>Eurotiales</taxon>
        <taxon>Aspergillaceae</taxon>
        <taxon>Aspergillus</taxon>
        <taxon>Aspergillus subgen. Circumdati</taxon>
    </lineage>
</organism>
<evidence type="ECO:0000256" key="1">
    <source>
        <dbReference type="ARBA" id="ARBA00004123"/>
    </source>
</evidence>
<accession>A0A319E1A0</accession>
<name>A0A319E1A0_9EURO</name>
<keyword evidence="6" id="KW-0808">Transferase</keyword>
<feature type="compositionally biased region" description="Gly residues" evidence="17">
    <location>
        <begin position="155"/>
        <end position="169"/>
    </location>
</feature>
<evidence type="ECO:0000256" key="7">
    <source>
        <dbReference type="ARBA" id="ARBA00022695"/>
    </source>
</evidence>
<feature type="region of interest" description="Disordered" evidence="17">
    <location>
        <begin position="297"/>
        <end position="322"/>
    </location>
</feature>
<dbReference type="GO" id="GO:0005634">
    <property type="term" value="C:nucleus"/>
    <property type="evidence" value="ECO:0007669"/>
    <property type="project" value="UniProtKB-SubCell"/>
</dbReference>
<keyword evidence="20" id="KW-1185">Reference proteome</keyword>
<evidence type="ECO:0000313" key="19">
    <source>
        <dbReference type="EMBL" id="PYH84892.1"/>
    </source>
</evidence>
<comment type="function">
    <text evidence="16">Second step of mRNA capping. Transfer of the GMP moiety of GTP to the 5'-end of RNA via an enzyme-GMP covalent reaction intermediate.</text>
</comment>
<dbReference type="GO" id="GO:0005525">
    <property type="term" value="F:GTP binding"/>
    <property type="evidence" value="ECO:0007669"/>
    <property type="project" value="UniProtKB-KW"/>
</dbReference>
<evidence type="ECO:0000256" key="12">
    <source>
        <dbReference type="ARBA" id="ARBA00029909"/>
    </source>
</evidence>
<dbReference type="GO" id="GO:0005524">
    <property type="term" value="F:ATP binding"/>
    <property type="evidence" value="ECO:0007669"/>
    <property type="project" value="InterPro"/>
</dbReference>
<dbReference type="InterPro" id="IPR012340">
    <property type="entry name" value="NA-bd_OB-fold"/>
</dbReference>
<gene>
    <name evidence="19" type="ORF">BO82DRAFT_389893</name>
</gene>
<dbReference type="GO" id="GO:0006370">
    <property type="term" value="P:7-methylguanosine mRNA capping"/>
    <property type="evidence" value="ECO:0007669"/>
    <property type="project" value="UniProtKB-KW"/>
</dbReference>
<keyword evidence="10" id="KW-0342">GTP-binding</keyword>
<feature type="compositionally biased region" description="Polar residues" evidence="17">
    <location>
        <begin position="1"/>
        <end position="11"/>
    </location>
</feature>
<dbReference type="GeneID" id="37141225"/>
<evidence type="ECO:0000256" key="17">
    <source>
        <dbReference type="SAM" id="MobiDB-lite"/>
    </source>
</evidence>
<evidence type="ECO:0000256" key="5">
    <source>
        <dbReference type="ARBA" id="ARBA00022664"/>
    </source>
</evidence>
<evidence type="ECO:0000256" key="2">
    <source>
        <dbReference type="ARBA" id="ARBA00010237"/>
    </source>
</evidence>
<evidence type="ECO:0000256" key="15">
    <source>
        <dbReference type="ARBA" id="ARBA00047082"/>
    </source>
</evidence>
<dbReference type="SUPFAM" id="SSF50249">
    <property type="entry name" value="Nucleic acid-binding proteins"/>
    <property type="match status" value="1"/>
</dbReference>
<evidence type="ECO:0000256" key="4">
    <source>
        <dbReference type="ARBA" id="ARBA00019171"/>
    </source>
</evidence>
<protein>
    <recommendedName>
        <fullName evidence="4">mRNA-capping enzyme subunit alpha</fullName>
        <ecNumber evidence="3">2.7.7.50</ecNumber>
    </recommendedName>
    <alternativeName>
        <fullName evidence="12">GTP--RNA guanylyltransferase</fullName>
    </alternativeName>
    <alternativeName>
        <fullName evidence="13">mRNA guanylyltransferase</fullName>
    </alternativeName>
</protein>
<feature type="region of interest" description="Disordered" evidence="17">
    <location>
        <begin position="1"/>
        <end position="80"/>
    </location>
</feature>
<dbReference type="RefSeq" id="XP_025495092.1">
    <property type="nucleotide sequence ID" value="XM_025638483.1"/>
</dbReference>
<feature type="region of interest" description="Disordered" evidence="17">
    <location>
        <begin position="123"/>
        <end position="247"/>
    </location>
</feature>
<dbReference type="FunFam" id="3.30.470.30:FF:000011">
    <property type="entry name" value="mRNA-capping enzyme subunit alpha"/>
    <property type="match status" value="1"/>
</dbReference>
<dbReference type="Gene3D" id="3.30.470.30">
    <property type="entry name" value="DNA ligase/mRNA capping enzyme"/>
    <property type="match status" value="1"/>
</dbReference>
<dbReference type="STRING" id="1448315.A0A319E1A0"/>
<keyword evidence="9" id="KW-0506">mRNA capping</keyword>
<evidence type="ECO:0000256" key="16">
    <source>
        <dbReference type="ARBA" id="ARBA00053845"/>
    </source>
</evidence>
<evidence type="ECO:0000256" key="9">
    <source>
        <dbReference type="ARBA" id="ARBA00023042"/>
    </source>
</evidence>
<dbReference type="Gene3D" id="2.40.50.140">
    <property type="entry name" value="Nucleic acid-binding proteins"/>
    <property type="match status" value="1"/>
</dbReference>
<feature type="compositionally biased region" description="Basic and acidic residues" evidence="17">
    <location>
        <begin position="123"/>
        <end position="148"/>
    </location>
</feature>
<evidence type="ECO:0000256" key="6">
    <source>
        <dbReference type="ARBA" id="ARBA00022679"/>
    </source>
</evidence>
<keyword evidence="11" id="KW-0539">Nucleus</keyword>
<evidence type="ECO:0000256" key="14">
    <source>
        <dbReference type="ARBA" id="ARBA00044624"/>
    </source>
</evidence>
<feature type="domain" description="SCA7" evidence="18">
    <location>
        <begin position="236"/>
        <end position="302"/>
    </location>
</feature>
<comment type="subcellular location">
    <subcellularLocation>
        <location evidence="1">Nucleus</location>
    </subcellularLocation>
</comment>
<dbReference type="Pfam" id="PF01331">
    <property type="entry name" value="mRNA_cap_enzyme"/>
    <property type="match status" value="1"/>
</dbReference>
<evidence type="ECO:0000256" key="11">
    <source>
        <dbReference type="ARBA" id="ARBA00023242"/>
    </source>
</evidence>
<keyword evidence="8" id="KW-0547">Nucleotide-binding</keyword>
<dbReference type="Pfam" id="PF03919">
    <property type="entry name" value="mRNA_cap_C"/>
    <property type="match status" value="1"/>
</dbReference>
<dbReference type="PANTHER" id="PTHR10367">
    <property type="entry name" value="MRNA-CAPPING ENZYME"/>
    <property type="match status" value="1"/>
</dbReference>
<dbReference type="InterPro" id="IPR013243">
    <property type="entry name" value="SCA7_dom"/>
</dbReference>
<dbReference type="Pfam" id="PF08313">
    <property type="entry name" value="SCA7"/>
    <property type="match status" value="1"/>
</dbReference>
<evidence type="ECO:0000256" key="10">
    <source>
        <dbReference type="ARBA" id="ARBA00023134"/>
    </source>
</evidence>
<feature type="region of interest" description="Disordered" evidence="17">
    <location>
        <begin position="925"/>
        <end position="961"/>
    </location>
</feature>
<dbReference type="Proteomes" id="UP000248340">
    <property type="component" value="Unassembled WGS sequence"/>
</dbReference>
<dbReference type="InterPro" id="IPR001339">
    <property type="entry name" value="mRNA_cap_enzyme_adenylation"/>
</dbReference>
<dbReference type="PROSITE" id="PS51505">
    <property type="entry name" value="SCA7"/>
    <property type="match status" value="1"/>
</dbReference>
<evidence type="ECO:0000256" key="8">
    <source>
        <dbReference type="ARBA" id="ARBA00022741"/>
    </source>
</evidence>
<proteinExistence type="inferred from homology"/>
<dbReference type="InterPro" id="IPR051029">
    <property type="entry name" value="mRNA_Capping_Enz/RNA_Phosphat"/>
</dbReference>
<dbReference type="GO" id="GO:0004484">
    <property type="term" value="F:mRNA guanylyltransferase activity"/>
    <property type="evidence" value="ECO:0007669"/>
    <property type="project" value="UniProtKB-EC"/>
</dbReference>
<dbReference type="InterPro" id="IPR013846">
    <property type="entry name" value="mRNA_cap_enzyme_C"/>
</dbReference>
<dbReference type="VEuPathDB" id="FungiDB:BO82DRAFT_389893"/>
<feature type="compositionally biased region" description="Basic residues" evidence="17">
    <location>
        <begin position="47"/>
        <end position="60"/>
    </location>
</feature>
<dbReference type="SUPFAM" id="SSF56091">
    <property type="entry name" value="DNA ligase/mRNA capping enzyme, catalytic domain"/>
    <property type="match status" value="1"/>
</dbReference>
<comment type="similarity">
    <text evidence="2">Belongs to the eukaryotic GTase family.</text>
</comment>
<keyword evidence="7" id="KW-0548">Nucleotidyltransferase</keyword>
<dbReference type="OrthoDB" id="200924at2759"/>
<keyword evidence="5" id="KW-0507">mRNA processing</keyword>
<dbReference type="PANTHER" id="PTHR10367:SF17">
    <property type="entry name" value="MRNA-CAPPING ENZYME"/>
    <property type="match status" value="1"/>
</dbReference>
<feature type="compositionally biased region" description="Low complexity" evidence="17">
    <location>
        <begin position="12"/>
        <end position="27"/>
    </location>
</feature>
<dbReference type="CDD" id="cd07895">
    <property type="entry name" value="Adenylation_mRNA_capping"/>
    <property type="match status" value="1"/>
</dbReference>